<dbReference type="Proteomes" id="UP000192257">
    <property type="component" value="Unassembled WGS sequence"/>
</dbReference>
<keyword evidence="4" id="KW-1185">Reference proteome</keyword>
<accession>A0A1X0P368</accession>
<feature type="region of interest" description="Disordered" evidence="1">
    <location>
        <begin position="359"/>
        <end position="452"/>
    </location>
</feature>
<evidence type="ECO:0000256" key="2">
    <source>
        <dbReference type="SAM" id="SignalP"/>
    </source>
</evidence>
<evidence type="ECO:0000313" key="4">
    <source>
        <dbReference type="Proteomes" id="UP000192257"/>
    </source>
</evidence>
<evidence type="ECO:0000256" key="1">
    <source>
        <dbReference type="SAM" id="MobiDB-lite"/>
    </source>
</evidence>
<dbReference type="RefSeq" id="XP_028885367.1">
    <property type="nucleotide sequence ID" value="XM_029023343.1"/>
</dbReference>
<organism evidence="3 4">
    <name type="scientific">Trypanosoma theileri</name>
    <dbReference type="NCBI Taxonomy" id="67003"/>
    <lineage>
        <taxon>Eukaryota</taxon>
        <taxon>Discoba</taxon>
        <taxon>Euglenozoa</taxon>
        <taxon>Kinetoplastea</taxon>
        <taxon>Metakinetoplastina</taxon>
        <taxon>Trypanosomatida</taxon>
        <taxon>Trypanosomatidae</taxon>
        <taxon>Trypanosoma</taxon>
    </lineage>
</organism>
<name>A0A1X0P368_9TRYP</name>
<sequence>MTTMFVQLRHVVYLLVLLECCVCMVRATDDANQGKAGGVDAVTGEEVFIDREEALRRLSKIPNYDYDDIKNDGSLSDLYSEFWMAVWKVQLALKDANARFANGTTCISQWGDVIKANNKMVEDAEGATEKITNLTRDIGDVVTKKEGGKTVRLPAGNVDKSKFDGLVQEAIKVLEETKEKVPKEDAMKKLDEAEQARLMCTGIRREVDYTLESLKKGLEYYDNFGVNYSANKKAMEVKKVGEDVRDVLQNITHLLGKVTVQGRFSVGEAKKRIEAWRKAYADLELVGGMEEATEKKEELQKIKDKIEVPKKDLGYITDKTNATTAKRGNKTIKDVDKRIKDANADELQRMEVEKKRIAEDDRRRVEQERLEREMEERRRQEEERQGKAEAAAAEARRVKDEQERKKREEQAKKERDEQAKEEKAKRVAEEKARQVAEEAKKKKKDGSSSPELVHGPFLLIVLMCVLGSTAVC</sequence>
<feature type="compositionally biased region" description="Basic and acidic residues" evidence="1">
    <location>
        <begin position="394"/>
        <end position="440"/>
    </location>
</feature>
<reference evidence="3 4" key="1">
    <citation type="submission" date="2017-03" db="EMBL/GenBank/DDBJ databases">
        <title>An alternative strategy for trypanosome survival in the mammalian bloodstream revealed through genome and transcriptome analysis of the ubiquitous bovine parasite Trypanosoma (Megatrypanum) theileri.</title>
        <authorList>
            <person name="Kelly S."/>
            <person name="Ivens A."/>
            <person name="Mott A."/>
            <person name="O'Neill E."/>
            <person name="Emms D."/>
            <person name="Macleod O."/>
            <person name="Voorheis P."/>
            <person name="Matthews J."/>
            <person name="Matthews K."/>
            <person name="Carrington M."/>
        </authorList>
    </citation>
    <scope>NUCLEOTIDE SEQUENCE [LARGE SCALE GENOMIC DNA]</scope>
    <source>
        <strain evidence="3">Edinburgh</strain>
    </source>
</reference>
<comment type="caution">
    <text evidence="3">The sequence shown here is derived from an EMBL/GenBank/DDBJ whole genome shotgun (WGS) entry which is preliminary data.</text>
</comment>
<dbReference type="AlphaFoldDB" id="A0A1X0P368"/>
<feature type="signal peptide" evidence="2">
    <location>
        <begin position="1"/>
        <end position="27"/>
    </location>
</feature>
<protein>
    <submittedName>
        <fullName evidence="3">Uncharacterized protein</fullName>
    </submittedName>
</protein>
<keyword evidence="2" id="KW-0732">Signal</keyword>
<proteinExistence type="predicted"/>
<dbReference type="STRING" id="67003.A0A1X0P368"/>
<dbReference type="VEuPathDB" id="TriTrypDB:TM35_000063060"/>
<dbReference type="GeneID" id="39983123"/>
<feature type="compositionally biased region" description="Basic and acidic residues" evidence="1">
    <location>
        <begin position="359"/>
        <end position="387"/>
    </location>
</feature>
<dbReference type="EMBL" id="NBCO01000006">
    <property type="protein sequence ID" value="ORC91301.1"/>
    <property type="molecule type" value="Genomic_DNA"/>
</dbReference>
<evidence type="ECO:0000313" key="3">
    <source>
        <dbReference type="EMBL" id="ORC91301.1"/>
    </source>
</evidence>
<gene>
    <name evidence="3" type="ORF">TM35_000063060</name>
</gene>
<feature type="chain" id="PRO_5010884046" evidence="2">
    <location>
        <begin position="28"/>
        <end position="472"/>
    </location>
</feature>